<name>A0ABR4INB8_9EURO</name>
<evidence type="ECO:0000313" key="2">
    <source>
        <dbReference type="Proteomes" id="UP001610335"/>
    </source>
</evidence>
<gene>
    <name evidence="1" type="ORF">BDW59DRAFT_159260</name>
</gene>
<protein>
    <submittedName>
        <fullName evidence="1">Uncharacterized protein</fullName>
    </submittedName>
</protein>
<reference evidence="1 2" key="1">
    <citation type="submission" date="2024-07" db="EMBL/GenBank/DDBJ databases">
        <title>Section-level genome sequencing and comparative genomics of Aspergillus sections Usti and Cavernicolus.</title>
        <authorList>
            <consortium name="Lawrence Berkeley National Laboratory"/>
            <person name="Nybo J.L."/>
            <person name="Vesth T.C."/>
            <person name="Theobald S."/>
            <person name="Frisvad J.C."/>
            <person name="Larsen T.O."/>
            <person name="Kjaerboelling I."/>
            <person name="Rothschild-Mancinelli K."/>
            <person name="Lyhne E.K."/>
            <person name="Kogle M.E."/>
            <person name="Barry K."/>
            <person name="Clum A."/>
            <person name="Na H."/>
            <person name="Ledsgaard L."/>
            <person name="Lin J."/>
            <person name="Lipzen A."/>
            <person name="Kuo A."/>
            <person name="Riley R."/>
            <person name="Mondo S."/>
            <person name="LaButti K."/>
            <person name="Haridas S."/>
            <person name="Pangalinan J."/>
            <person name="Salamov A.A."/>
            <person name="Simmons B.A."/>
            <person name="Magnuson J.K."/>
            <person name="Chen J."/>
            <person name="Drula E."/>
            <person name="Henrissat B."/>
            <person name="Wiebenga A."/>
            <person name="Lubbers R.J."/>
            <person name="Gomes A.C."/>
            <person name="Makela M.R."/>
            <person name="Stajich J."/>
            <person name="Grigoriev I.V."/>
            <person name="Mortensen U.H."/>
            <person name="De vries R.P."/>
            <person name="Baker S.E."/>
            <person name="Andersen M.R."/>
        </authorList>
    </citation>
    <scope>NUCLEOTIDE SEQUENCE [LARGE SCALE GENOMIC DNA]</scope>
    <source>
        <strain evidence="1 2">CBS 600.67</strain>
    </source>
</reference>
<proteinExistence type="predicted"/>
<comment type="caution">
    <text evidence="1">The sequence shown here is derived from an EMBL/GenBank/DDBJ whole genome shotgun (WGS) entry which is preliminary data.</text>
</comment>
<accession>A0ABR4INB8</accession>
<dbReference type="Proteomes" id="UP001610335">
    <property type="component" value="Unassembled WGS sequence"/>
</dbReference>
<organism evidence="1 2">
    <name type="scientific">Aspergillus cavernicola</name>
    <dbReference type="NCBI Taxonomy" id="176166"/>
    <lineage>
        <taxon>Eukaryota</taxon>
        <taxon>Fungi</taxon>
        <taxon>Dikarya</taxon>
        <taxon>Ascomycota</taxon>
        <taxon>Pezizomycotina</taxon>
        <taxon>Eurotiomycetes</taxon>
        <taxon>Eurotiomycetidae</taxon>
        <taxon>Eurotiales</taxon>
        <taxon>Aspergillaceae</taxon>
        <taxon>Aspergillus</taxon>
        <taxon>Aspergillus subgen. Nidulantes</taxon>
    </lineage>
</organism>
<keyword evidence="2" id="KW-1185">Reference proteome</keyword>
<evidence type="ECO:0000313" key="1">
    <source>
        <dbReference type="EMBL" id="KAL2829270.1"/>
    </source>
</evidence>
<sequence>MLMGCGSGIQVIREGNDALGLANTFLSARATSVMATLWPLDQTDAANNRVSEEREFHESMFAAGVFKEKTQRPAPMSSGCSVSLGAVYSFGKLGVPRGSYEYGELRNLKGSVSFAGRLC</sequence>
<dbReference type="EMBL" id="JBFXLS010000017">
    <property type="protein sequence ID" value="KAL2829270.1"/>
    <property type="molecule type" value="Genomic_DNA"/>
</dbReference>